<dbReference type="AlphaFoldDB" id="A0A087UTX0"/>
<name>A0A087UTX0_STEMI</name>
<evidence type="ECO:0000256" key="1">
    <source>
        <dbReference type="SAM" id="Phobius"/>
    </source>
</evidence>
<proteinExistence type="predicted"/>
<sequence length="147" mass="17017">MEKCRGTWFAQGLSKRRPRSALPRDEVLIFNVSLKIFSITGLLILSVALLYLCFQDKPDYTFFCLLCISIVLEILVLVFSTIPCMCKNQLEDELLLNHEPGLLTYTQEVFQPVNNYTFSLNETEVHYVDYETSKYMQACQKPAIIYP</sequence>
<accession>A0A087UTX0</accession>
<keyword evidence="3" id="KW-1185">Reference proteome</keyword>
<dbReference type="OrthoDB" id="10281482at2759"/>
<organism evidence="2 3">
    <name type="scientific">Stegodyphus mimosarum</name>
    <name type="common">African social velvet spider</name>
    <dbReference type="NCBI Taxonomy" id="407821"/>
    <lineage>
        <taxon>Eukaryota</taxon>
        <taxon>Metazoa</taxon>
        <taxon>Ecdysozoa</taxon>
        <taxon>Arthropoda</taxon>
        <taxon>Chelicerata</taxon>
        <taxon>Arachnida</taxon>
        <taxon>Araneae</taxon>
        <taxon>Araneomorphae</taxon>
        <taxon>Entelegynae</taxon>
        <taxon>Eresoidea</taxon>
        <taxon>Eresidae</taxon>
        <taxon>Stegodyphus</taxon>
    </lineage>
</organism>
<keyword evidence="1" id="KW-0472">Membrane</keyword>
<keyword evidence="1" id="KW-0812">Transmembrane</keyword>
<feature type="transmembrane region" description="Helical" evidence="1">
    <location>
        <begin position="60"/>
        <end position="82"/>
    </location>
</feature>
<protein>
    <submittedName>
        <fullName evidence="2">Uncharacterized protein</fullName>
    </submittedName>
</protein>
<dbReference type="Proteomes" id="UP000054359">
    <property type="component" value="Unassembled WGS sequence"/>
</dbReference>
<gene>
    <name evidence="2" type="ORF">X975_17577</name>
</gene>
<evidence type="ECO:0000313" key="2">
    <source>
        <dbReference type="EMBL" id="KFM80809.1"/>
    </source>
</evidence>
<feature type="non-terminal residue" evidence="2">
    <location>
        <position position="147"/>
    </location>
</feature>
<reference evidence="2 3" key="1">
    <citation type="submission" date="2013-11" db="EMBL/GenBank/DDBJ databases">
        <title>Genome sequencing of Stegodyphus mimosarum.</title>
        <authorList>
            <person name="Bechsgaard J."/>
        </authorList>
    </citation>
    <scope>NUCLEOTIDE SEQUENCE [LARGE SCALE GENOMIC DNA]</scope>
</reference>
<evidence type="ECO:0000313" key="3">
    <source>
        <dbReference type="Proteomes" id="UP000054359"/>
    </source>
</evidence>
<keyword evidence="1" id="KW-1133">Transmembrane helix</keyword>
<dbReference type="EMBL" id="KK121588">
    <property type="protein sequence ID" value="KFM80809.1"/>
    <property type="molecule type" value="Genomic_DNA"/>
</dbReference>
<feature type="transmembrane region" description="Helical" evidence="1">
    <location>
        <begin position="28"/>
        <end position="53"/>
    </location>
</feature>